<name>A0ABS4UJR0_9ACTN</name>
<protein>
    <submittedName>
        <fullName evidence="1">Uncharacterized protein</fullName>
    </submittedName>
</protein>
<evidence type="ECO:0000313" key="2">
    <source>
        <dbReference type="Proteomes" id="UP000755585"/>
    </source>
</evidence>
<reference evidence="1 2" key="1">
    <citation type="submission" date="2021-03" db="EMBL/GenBank/DDBJ databases">
        <title>Sequencing the genomes of 1000 actinobacteria strains.</title>
        <authorList>
            <person name="Klenk H.-P."/>
        </authorList>
    </citation>
    <scope>NUCLEOTIDE SEQUENCE [LARGE SCALE GENOMIC DNA]</scope>
    <source>
        <strain evidence="1 2">DSM 18824</strain>
    </source>
</reference>
<dbReference type="EMBL" id="JAGINT010000001">
    <property type="protein sequence ID" value="MBP2351882.1"/>
    <property type="molecule type" value="Genomic_DNA"/>
</dbReference>
<organism evidence="1 2">
    <name type="scientific">Kribbella aluminosa</name>
    <dbReference type="NCBI Taxonomy" id="416017"/>
    <lineage>
        <taxon>Bacteria</taxon>
        <taxon>Bacillati</taxon>
        <taxon>Actinomycetota</taxon>
        <taxon>Actinomycetes</taxon>
        <taxon>Propionibacteriales</taxon>
        <taxon>Kribbellaceae</taxon>
        <taxon>Kribbella</taxon>
    </lineage>
</organism>
<accession>A0ABS4UJR0</accession>
<sequence>MCRSTDSAVPATLLWQADAARKPLDHILHFDVW</sequence>
<proteinExistence type="predicted"/>
<gene>
    <name evidence="1" type="ORF">JOF29_002965</name>
</gene>
<comment type="caution">
    <text evidence="1">The sequence shown here is derived from an EMBL/GenBank/DDBJ whole genome shotgun (WGS) entry which is preliminary data.</text>
</comment>
<dbReference type="Proteomes" id="UP000755585">
    <property type="component" value="Unassembled WGS sequence"/>
</dbReference>
<keyword evidence="2" id="KW-1185">Reference proteome</keyword>
<evidence type="ECO:0000313" key="1">
    <source>
        <dbReference type="EMBL" id="MBP2351882.1"/>
    </source>
</evidence>